<gene>
    <name evidence="1" type="ORF">NNIBIDOC_00039</name>
</gene>
<proteinExistence type="predicted"/>
<name>A0A482EVE4_SALSP</name>
<dbReference type="RefSeq" id="WP_225312461.1">
    <property type="nucleotide sequence ID" value="NZ_MK356557.1"/>
</dbReference>
<reference evidence="1" key="1">
    <citation type="submission" date="2019-01" db="EMBL/GenBank/DDBJ databases">
        <title>Salmonella strain 1423 plasmid sequences.</title>
        <authorList>
            <person name="Chen K."/>
            <person name="Chen S."/>
        </authorList>
    </citation>
    <scope>NUCLEOTIDE SEQUENCE</scope>
    <source>
        <strain evidence="1">Sa1423</strain>
        <plasmid evidence="1">pSa1423-90k</plasmid>
    </source>
</reference>
<protein>
    <submittedName>
        <fullName evidence="1">Uncharacterized protein</fullName>
    </submittedName>
</protein>
<organism evidence="1">
    <name type="scientific">Salmonella sp</name>
    <dbReference type="NCBI Taxonomy" id="599"/>
    <lineage>
        <taxon>Bacteria</taxon>
        <taxon>Pseudomonadati</taxon>
        <taxon>Pseudomonadota</taxon>
        <taxon>Gammaproteobacteria</taxon>
        <taxon>Enterobacterales</taxon>
        <taxon>Enterobacteriaceae</taxon>
        <taxon>Salmonella</taxon>
    </lineage>
</organism>
<dbReference type="AlphaFoldDB" id="A0A482EVE4"/>
<dbReference type="EMBL" id="MK356557">
    <property type="protein sequence ID" value="QBM91372.1"/>
    <property type="molecule type" value="Genomic_DNA"/>
</dbReference>
<accession>A0A482EVE4</accession>
<evidence type="ECO:0000313" key="1">
    <source>
        <dbReference type="EMBL" id="QBM91372.1"/>
    </source>
</evidence>
<sequence length="68" mass="7468">MVKNEGTVQASKTMSALGRLLRLYLIAGNFFQVISSKLCSCSKILMMEIRSDGELNQRSEIGAEAKVT</sequence>
<keyword evidence="1" id="KW-0614">Plasmid</keyword>
<geneLocation type="plasmid" evidence="1">
    <name>pSa1423-90k</name>
</geneLocation>